<organism evidence="1 2">
    <name type="scientific">Clostridium grantii DSM 8605</name>
    <dbReference type="NCBI Taxonomy" id="1121316"/>
    <lineage>
        <taxon>Bacteria</taxon>
        <taxon>Bacillati</taxon>
        <taxon>Bacillota</taxon>
        <taxon>Clostridia</taxon>
        <taxon>Eubacteriales</taxon>
        <taxon>Clostridiaceae</taxon>
        <taxon>Clostridium</taxon>
    </lineage>
</organism>
<name>A0A1M5XXK9_9CLOT</name>
<evidence type="ECO:0000313" key="2">
    <source>
        <dbReference type="Proteomes" id="UP000184447"/>
    </source>
</evidence>
<proteinExistence type="predicted"/>
<keyword evidence="2" id="KW-1185">Reference proteome</keyword>
<gene>
    <name evidence="1" type="ORF">SAMN02745207_04005</name>
</gene>
<sequence>MIIMDIEKYLNEIVNKEVYSRLNAHIAIGKLEGSKVEYIKKCKNFKYIDFEDIAIDFFQETRMTLKIFDTGNFFKYIKELSNKSNKILVVDNLNIVQNILYNLDDESKHIKQFFASMINQSFKKEVVFIFSNIKIMKIEKSLKEADFPQKNIIK</sequence>
<dbReference type="Proteomes" id="UP000184447">
    <property type="component" value="Unassembled WGS sequence"/>
</dbReference>
<reference evidence="1 2" key="1">
    <citation type="submission" date="2016-11" db="EMBL/GenBank/DDBJ databases">
        <authorList>
            <person name="Jaros S."/>
            <person name="Januszkiewicz K."/>
            <person name="Wedrychowicz H."/>
        </authorList>
    </citation>
    <scope>NUCLEOTIDE SEQUENCE [LARGE SCALE GENOMIC DNA]</scope>
    <source>
        <strain evidence="1 2">DSM 8605</strain>
    </source>
</reference>
<protein>
    <submittedName>
        <fullName evidence="1">Uncharacterized protein</fullName>
    </submittedName>
</protein>
<accession>A0A1M5XXK9</accession>
<dbReference type="AlphaFoldDB" id="A0A1M5XXK9"/>
<evidence type="ECO:0000313" key="1">
    <source>
        <dbReference type="EMBL" id="SHI04429.1"/>
    </source>
</evidence>
<dbReference type="STRING" id="1121316.SAMN02745207_04005"/>
<dbReference type="EMBL" id="FQXM01000040">
    <property type="protein sequence ID" value="SHI04429.1"/>
    <property type="molecule type" value="Genomic_DNA"/>
</dbReference>